<proteinExistence type="predicted"/>
<comment type="caution">
    <text evidence="1">The sequence shown here is derived from an EMBL/GenBank/DDBJ whole genome shotgun (WGS) entry which is preliminary data.</text>
</comment>
<gene>
    <name evidence="1" type="ORF">GCM10012289_02680</name>
</gene>
<accession>A0A917YQ94</accession>
<dbReference type="AlphaFoldDB" id="A0A917YQ94"/>
<evidence type="ECO:0000313" key="2">
    <source>
        <dbReference type="Proteomes" id="UP000646523"/>
    </source>
</evidence>
<keyword evidence="2" id="KW-1185">Reference proteome</keyword>
<evidence type="ECO:0000313" key="1">
    <source>
        <dbReference type="EMBL" id="GGO61144.1"/>
    </source>
</evidence>
<dbReference type="EMBL" id="BMNH01000001">
    <property type="protein sequence ID" value="GGO61144.1"/>
    <property type="molecule type" value="Genomic_DNA"/>
</dbReference>
<organism evidence="1 2">
    <name type="scientific">Nonomuraea cavernae</name>
    <dbReference type="NCBI Taxonomy" id="2045107"/>
    <lineage>
        <taxon>Bacteria</taxon>
        <taxon>Bacillati</taxon>
        <taxon>Actinomycetota</taxon>
        <taxon>Actinomycetes</taxon>
        <taxon>Streptosporangiales</taxon>
        <taxon>Streptosporangiaceae</taxon>
        <taxon>Nonomuraea</taxon>
    </lineage>
</organism>
<dbReference type="Proteomes" id="UP000646523">
    <property type="component" value="Unassembled WGS sequence"/>
</dbReference>
<sequence length="123" mass="13351">MQGGSMKGIVVSGVGLLAILGMVVGFTRDGSEPREVSEDQYHVLMEQCRYADTSARQAECRAAVKEGYRVGKVADPTLDCRTYVGVTVCGELTLSDAEQKCVRHSVDEGLPYRRAEVECYVAA</sequence>
<reference evidence="1" key="2">
    <citation type="submission" date="2020-09" db="EMBL/GenBank/DDBJ databases">
        <authorList>
            <person name="Sun Q."/>
            <person name="Zhou Y."/>
        </authorList>
    </citation>
    <scope>NUCLEOTIDE SEQUENCE</scope>
    <source>
        <strain evidence="1">CGMCC 4.7368</strain>
    </source>
</reference>
<name>A0A917YQ94_9ACTN</name>
<reference evidence="1" key="1">
    <citation type="journal article" date="2014" name="Int. J. Syst. Evol. Microbiol.">
        <title>Complete genome sequence of Corynebacterium casei LMG S-19264T (=DSM 44701T), isolated from a smear-ripened cheese.</title>
        <authorList>
            <consortium name="US DOE Joint Genome Institute (JGI-PGF)"/>
            <person name="Walter F."/>
            <person name="Albersmeier A."/>
            <person name="Kalinowski J."/>
            <person name="Ruckert C."/>
        </authorList>
    </citation>
    <scope>NUCLEOTIDE SEQUENCE</scope>
    <source>
        <strain evidence="1">CGMCC 4.7368</strain>
    </source>
</reference>
<protein>
    <submittedName>
        <fullName evidence="1">Uncharacterized protein</fullName>
    </submittedName>
</protein>